<dbReference type="GeneID" id="60060950"/>
<name>U6RAJ6_9BACT</name>
<gene>
    <name evidence="1" type="ORF">HMPREF1534_03186</name>
</gene>
<reference evidence="1 2" key="1">
    <citation type="submission" date="2013-04" db="EMBL/GenBank/DDBJ databases">
        <title>The Genome Sequence of Bacteroides massiliensis DSM 17679.</title>
        <authorList>
            <consortium name="The Broad Institute Genomics Platform"/>
            <person name="Earl A."/>
            <person name="Ward D."/>
            <person name="Feldgarden M."/>
            <person name="Gevers D."/>
            <person name="Martens E."/>
            <person name="Fenner L."/>
            <person name="Roux V."/>
            <person name="Mallet M.N."/>
            <person name="Raoult D."/>
            <person name="Walker B."/>
            <person name="Young S."/>
            <person name="Zeng Q."/>
            <person name="Gargeya S."/>
            <person name="Fitzgerald M."/>
            <person name="Haas B."/>
            <person name="Abouelleil A."/>
            <person name="Allen A.W."/>
            <person name="Alvarado L."/>
            <person name="Arachchi H.M."/>
            <person name="Berlin A.M."/>
            <person name="Chapman S.B."/>
            <person name="Gainer-Dewar J."/>
            <person name="Goldberg J."/>
            <person name="Griggs A."/>
            <person name="Gujja S."/>
            <person name="Hansen M."/>
            <person name="Howarth C."/>
            <person name="Imamovic A."/>
            <person name="Ireland A."/>
            <person name="Larimer J."/>
            <person name="McCowan C."/>
            <person name="Murphy C."/>
            <person name="Pearson M."/>
            <person name="Poon T.W."/>
            <person name="Priest M."/>
            <person name="Roberts A."/>
            <person name="Saif S."/>
            <person name="Shea T."/>
            <person name="Sisk P."/>
            <person name="Sykes S."/>
            <person name="Wortman J."/>
            <person name="Nusbaum C."/>
            <person name="Birren B."/>
        </authorList>
    </citation>
    <scope>NUCLEOTIDE SEQUENCE [LARGE SCALE GENOMIC DNA]</scope>
    <source>
        <strain evidence="2">B84634 / Timone 84634 / DSM 17679 / JCM 13223</strain>
    </source>
</reference>
<proteinExistence type="predicted"/>
<dbReference type="eggNOG" id="ENOG5033TUP">
    <property type="taxonomic scope" value="Bacteria"/>
</dbReference>
<keyword evidence="2" id="KW-1185">Reference proteome</keyword>
<evidence type="ECO:0000313" key="2">
    <source>
        <dbReference type="Proteomes" id="UP000017831"/>
    </source>
</evidence>
<dbReference type="EMBL" id="AQHY01000038">
    <property type="protein sequence ID" value="EOA53112.1"/>
    <property type="molecule type" value="Genomic_DNA"/>
</dbReference>
<dbReference type="HOGENOM" id="CLU_1988153_0_0_10"/>
<dbReference type="RefSeq" id="WP_005943178.1">
    <property type="nucleotide sequence ID" value="NZ_KB890336.1"/>
</dbReference>
<comment type="caution">
    <text evidence="1">The sequence shown here is derived from an EMBL/GenBank/DDBJ whole genome shotgun (WGS) entry which is preliminary data.</text>
</comment>
<sequence length="129" mass="14937">MNNILKIFISLLFFLLLITTAGQEEYASVKSSFFQKSNVTSSYQQTQSPCKKTMDFLFINRFADMPQVAIALDNPDLTSKSKCALRLLATLNDFWKQELQTNNIHFHSSISHYSHAVDYYIYALRRIII</sequence>
<dbReference type="PATRIC" id="fig|1121098.3.peg.3235"/>
<dbReference type="AlphaFoldDB" id="U6RAJ6"/>
<dbReference type="OrthoDB" id="9887741at2"/>
<organism evidence="1 2">
    <name type="scientific">Phocaeicola massiliensis B84634 = Timone 84634 = DSM 17679 = JCM 13223</name>
    <dbReference type="NCBI Taxonomy" id="1121098"/>
    <lineage>
        <taxon>Bacteria</taxon>
        <taxon>Pseudomonadati</taxon>
        <taxon>Bacteroidota</taxon>
        <taxon>Bacteroidia</taxon>
        <taxon>Bacteroidales</taxon>
        <taxon>Bacteroidaceae</taxon>
        <taxon>Phocaeicola</taxon>
    </lineage>
</organism>
<accession>U6RAJ6</accession>
<evidence type="ECO:0000313" key="1">
    <source>
        <dbReference type="EMBL" id="EOA53112.1"/>
    </source>
</evidence>
<dbReference type="Proteomes" id="UP000017831">
    <property type="component" value="Unassembled WGS sequence"/>
</dbReference>
<dbReference type="STRING" id="1121098.HMPREF1534_03186"/>
<protein>
    <submittedName>
        <fullName evidence="1">Uncharacterized protein</fullName>
    </submittedName>
</protein>